<proteinExistence type="predicted"/>
<feature type="domain" description="Helitron helicase-like" evidence="1">
    <location>
        <begin position="246"/>
        <end position="429"/>
    </location>
</feature>
<dbReference type="PANTHER" id="PTHR45786:SF74">
    <property type="entry name" value="ATP-DEPENDENT DNA HELICASE"/>
    <property type="match status" value="1"/>
</dbReference>
<sequence>RLRRLDAFASFNVADDRTSNARGIYCFTAGGQIYHRFNFAAQPTQDAQGTHERPRHGQMFFLDPEDAVAERVAANIDVNRDLLRLLDDILRDQNPFAQAFMMMREIIDEVNRSAIAEGNQPPQVNLVLAPPAGLDLNRYNIATSNEVSAVITLNADQSYPNIDRVVRERGKQLVTLYHTDNRIEPFTYPLFYPRGEFGYTINTAPATLFANRLKISRKEFVSNRLAFRTAFARPILPAQAVDEWDKRQLDFNALHFGGRLLQQYVVDMYISVERDRIEAIKAEQKKLKAQLYTGVDTMLRRLAEEKGAEVGKKIILPSSFIGSTRWYTEHFEDSMAIVRRFGRPDFFITVTTNPEWPEIVEALRIDLGNGEFLRQKAQDRPDIVARVAKLKFDQIVEDIHKKQIFGKSAAYVYTIEFQKRGLPHMHLLVIMHPDDKINRPEDLDNYISAEIANDNPELRELVLKW</sequence>
<dbReference type="Pfam" id="PF14214">
    <property type="entry name" value="Helitron_like_N"/>
    <property type="match status" value="1"/>
</dbReference>
<gene>
    <name evidence="2" type="ORF">g.9586</name>
</gene>
<dbReference type="AlphaFoldDB" id="A0A1B6MLV1"/>
<reference evidence="2" key="1">
    <citation type="submission" date="2015-11" db="EMBL/GenBank/DDBJ databases">
        <title>De novo transcriptome assembly of four potential Pierce s Disease insect vectors from Arizona vineyards.</title>
        <authorList>
            <person name="Tassone E.E."/>
        </authorList>
    </citation>
    <scope>NUCLEOTIDE SEQUENCE</scope>
</reference>
<feature type="non-terminal residue" evidence="2">
    <location>
        <position position="465"/>
    </location>
</feature>
<evidence type="ECO:0000259" key="1">
    <source>
        <dbReference type="Pfam" id="PF14214"/>
    </source>
</evidence>
<feature type="non-terminal residue" evidence="2">
    <location>
        <position position="1"/>
    </location>
</feature>
<protein>
    <recommendedName>
        <fullName evidence="1">Helitron helicase-like domain-containing protein</fullName>
    </recommendedName>
</protein>
<dbReference type="InterPro" id="IPR025476">
    <property type="entry name" value="Helitron_helicase-like"/>
</dbReference>
<dbReference type="PANTHER" id="PTHR45786">
    <property type="entry name" value="DNA BINDING PROTEIN-LIKE"/>
    <property type="match status" value="1"/>
</dbReference>
<organism evidence="2">
    <name type="scientific">Graphocephala atropunctata</name>
    <dbReference type="NCBI Taxonomy" id="36148"/>
    <lineage>
        <taxon>Eukaryota</taxon>
        <taxon>Metazoa</taxon>
        <taxon>Ecdysozoa</taxon>
        <taxon>Arthropoda</taxon>
        <taxon>Hexapoda</taxon>
        <taxon>Insecta</taxon>
        <taxon>Pterygota</taxon>
        <taxon>Neoptera</taxon>
        <taxon>Paraneoptera</taxon>
        <taxon>Hemiptera</taxon>
        <taxon>Auchenorrhyncha</taxon>
        <taxon>Membracoidea</taxon>
        <taxon>Cicadellidae</taxon>
        <taxon>Cicadellinae</taxon>
        <taxon>Cicadellini</taxon>
        <taxon>Graphocephala</taxon>
    </lineage>
</organism>
<name>A0A1B6MLV1_9HEMI</name>
<evidence type="ECO:0000313" key="2">
    <source>
        <dbReference type="EMBL" id="JAT36914.1"/>
    </source>
</evidence>
<dbReference type="EMBL" id="GEBQ01003063">
    <property type="protein sequence ID" value="JAT36914.1"/>
    <property type="molecule type" value="Transcribed_RNA"/>
</dbReference>
<accession>A0A1B6MLV1</accession>